<feature type="domain" description="6-phosphogluconate dehydrogenase NADP-binding" evidence="4">
    <location>
        <begin position="9"/>
        <end position="179"/>
    </location>
</feature>
<gene>
    <name evidence="5" type="ORF">N0V83_006936</name>
</gene>
<feature type="active site" evidence="3">
    <location>
        <position position="189"/>
    </location>
</feature>
<evidence type="ECO:0000313" key="6">
    <source>
        <dbReference type="Proteomes" id="UP001140560"/>
    </source>
</evidence>
<accession>A0A9W8Y5Z3</accession>
<evidence type="ECO:0000259" key="4">
    <source>
        <dbReference type="Pfam" id="PF03446"/>
    </source>
</evidence>
<dbReference type="InterPro" id="IPR006115">
    <property type="entry name" value="6PGDH_NADP-bd"/>
</dbReference>
<sequence length="330" mass="34969">MESTEGLRLGWIGLGSMGLAMSVNIQKHLKRNALPPMRYWNRTLSRGDVLKEEGATPGHSIPEVVQTCDVIFISLESLMPCQVSDDEVLKGVVDEVIKSGSIKSKIFVDTTTVHPSTTTSITTLLGNEEASYVAAPVFGATPVAQSGSLLMAVAGPSQAIETISPFLKGVIARAVIVVGSEPSQALLLKTTSNFITAGLMYLLSEAHTFASKTGLPGEVLESLIEQNLGTYAHGVSKRLTSGAYFPAEGSAPSSGLELGIKDVGHGVKLAREKGMKLDVGELYLEAAEEAKAFGDEKGRKCDSSAVFGIVRQKAGLDFENEKVKERDAAT</sequence>
<dbReference type="InterPro" id="IPR036291">
    <property type="entry name" value="NAD(P)-bd_dom_sf"/>
</dbReference>
<name>A0A9W8Y5Z3_9PLEO</name>
<proteinExistence type="inferred from homology"/>
<evidence type="ECO:0000256" key="1">
    <source>
        <dbReference type="ARBA" id="ARBA00007598"/>
    </source>
</evidence>
<keyword evidence="6" id="KW-1185">Reference proteome</keyword>
<dbReference type="PIRSF" id="PIRSF000103">
    <property type="entry name" value="HIBADH"/>
    <property type="match status" value="1"/>
</dbReference>
<dbReference type="OrthoDB" id="435038at2759"/>
<dbReference type="PANTHER" id="PTHR43580">
    <property type="entry name" value="OXIDOREDUCTASE GLYR1-RELATED"/>
    <property type="match status" value="1"/>
</dbReference>
<dbReference type="Gene3D" id="1.10.1040.10">
    <property type="entry name" value="N-(1-d-carboxylethyl)-l-norvaline Dehydrogenase, domain 2"/>
    <property type="match status" value="1"/>
</dbReference>
<comment type="similarity">
    <text evidence="1">Belongs to the HIBADH-related family. NP60 subfamily.</text>
</comment>
<comment type="caution">
    <text evidence="5">The sequence shown here is derived from an EMBL/GenBank/DDBJ whole genome shotgun (WGS) entry which is preliminary data.</text>
</comment>
<dbReference type="SUPFAM" id="SSF48179">
    <property type="entry name" value="6-phosphogluconate dehydrogenase C-terminal domain-like"/>
    <property type="match status" value="1"/>
</dbReference>
<dbReference type="InterPro" id="IPR008927">
    <property type="entry name" value="6-PGluconate_DH-like_C_sf"/>
</dbReference>
<dbReference type="Gene3D" id="3.40.50.720">
    <property type="entry name" value="NAD(P)-binding Rossmann-like Domain"/>
    <property type="match status" value="1"/>
</dbReference>
<dbReference type="EMBL" id="JAPEUY010000012">
    <property type="protein sequence ID" value="KAJ4367355.1"/>
    <property type="molecule type" value="Genomic_DNA"/>
</dbReference>
<dbReference type="PANTHER" id="PTHR43580:SF8">
    <property type="entry name" value="6-PHOSPHOGLUCONATE DEHYDROGENASE NADP-BINDING DOMAIN-CONTAINING PROTEIN-RELATED"/>
    <property type="match status" value="1"/>
</dbReference>
<dbReference type="InterPro" id="IPR051265">
    <property type="entry name" value="HIBADH-related_NP60_sf"/>
</dbReference>
<dbReference type="InterPro" id="IPR013328">
    <property type="entry name" value="6PGD_dom2"/>
</dbReference>
<protein>
    <recommendedName>
        <fullName evidence="4">6-phosphogluconate dehydrogenase NADP-binding domain-containing protein</fullName>
    </recommendedName>
</protein>
<dbReference type="InterPro" id="IPR015815">
    <property type="entry name" value="HIBADH-related"/>
</dbReference>
<evidence type="ECO:0000256" key="3">
    <source>
        <dbReference type="PIRSR" id="PIRSR000103-1"/>
    </source>
</evidence>
<dbReference type="AlphaFoldDB" id="A0A9W8Y5Z3"/>
<organism evidence="5 6">
    <name type="scientific">Neocucurbitaria cava</name>
    <dbReference type="NCBI Taxonomy" id="798079"/>
    <lineage>
        <taxon>Eukaryota</taxon>
        <taxon>Fungi</taxon>
        <taxon>Dikarya</taxon>
        <taxon>Ascomycota</taxon>
        <taxon>Pezizomycotina</taxon>
        <taxon>Dothideomycetes</taxon>
        <taxon>Pleosporomycetidae</taxon>
        <taxon>Pleosporales</taxon>
        <taxon>Pleosporineae</taxon>
        <taxon>Cucurbitariaceae</taxon>
        <taxon>Neocucurbitaria</taxon>
    </lineage>
</organism>
<evidence type="ECO:0000313" key="5">
    <source>
        <dbReference type="EMBL" id="KAJ4367355.1"/>
    </source>
</evidence>
<evidence type="ECO:0000256" key="2">
    <source>
        <dbReference type="ARBA" id="ARBA00023002"/>
    </source>
</evidence>
<keyword evidence="2" id="KW-0560">Oxidoreductase</keyword>
<dbReference type="GO" id="GO:0016491">
    <property type="term" value="F:oxidoreductase activity"/>
    <property type="evidence" value="ECO:0007669"/>
    <property type="project" value="UniProtKB-KW"/>
</dbReference>
<dbReference type="GO" id="GO:0050661">
    <property type="term" value="F:NADP binding"/>
    <property type="evidence" value="ECO:0007669"/>
    <property type="project" value="InterPro"/>
</dbReference>
<reference evidence="5" key="1">
    <citation type="submission" date="2022-10" db="EMBL/GenBank/DDBJ databases">
        <title>Tapping the CABI collections for fungal endophytes: first genome assemblies for Collariella, Neodidymelliopsis, Ascochyta clinopodiicola, Didymella pomorum, Didymosphaeria variabile, Neocosmospora piperis and Neocucurbitaria cava.</title>
        <authorList>
            <person name="Hill R."/>
        </authorList>
    </citation>
    <scope>NUCLEOTIDE SEQUENCE</scope>
    <source>
        <strain evidence="5">IMI 356814</strain>
    </source>
</reference>
<dbReference type="Pfam" id="PF03446">
    <property type="entry name" value="NAD_binding_2"/>
    <property type="match status" value="1"/>
</dbReference>
<dbReference type="Proteomes" id="UP001140560">
    <property type="component" value="Unassembled WGS sequence"/>
</dbReference>
<dbReference type="SUPFAM" id="SSF51735">
    <property type="entry name" value="NAD(P)-binding Rossmann-fold domains"/>
    <property type="match status" value="1"/>
</dbReference>